<dbReference type="InterPro" id="IPR018201">
    <property type="entry name" value="Ketoacyl_synth_AS"/>
</dbReference>
<evidence type="ECO:0000256" key="15">
    <source>
        <dbReference type="ARBA" id="ARBA00044883"/>
    </source>
</evidence>
<dbReference type="SUPFAM" id="SSF51735">
    <property type="entry name" value="NAD(P)-binding Rossmann-fold domains"/>
    <property type="match status" value="1"/>
</dbReference>
<dbReference type="InterPro" id="IPR020806">
    <property type="entry name" value="PKS_PP-bd"/>
</dbReference>
<keyword evidence="6" id="KW-0808">Transferase</keyword>
<dbReference type="GO" id="GO:0016787">
    <property type="term" value="F:hydrolase activity"/>
    <property type="evidence" value="ECO:0007669"/>
    <property type="project" value="UniProtKB-KW"/>
</dbReference>
<dbReference type="InterPro" id="IPR014031">
    <property type="entry name" value="Ketoacyl_synth_C"/>
</dbReference>
<dbReference type="Gene3D" id="3.40.50.720">
    <property type="entry name" value="NAD(P)-binding Rossmann-like Domain"/>
    <property type="match status" value="1"/>
</dbReference>
<dbReference type="Pfam" id="PF00550">
    <property type="entry name" value="PP-binding"/>
    <property type="match status" value="1"/>
</dbReference>
<evidence type="ECO:0000256" key="11">
    <source>
        <dbReference type="ARBA" id="ARBA00023027"/>
    </source>
</evidence>
<dbReference type="GO" id="GO:0031177">
    <property type="term" value="F:phosphopantetheine binding"/>
    <property type="evidence" value="ECO:0007669"/>
    <property type="project" value="InterPro"/>
</dbReference>
<dbReference type="InterPro" id="IPR016039">
    <property type="entry name" value="Thiolase-like"/>
</dbReference>
<dbReference type="PROSITE" id="PS00606">
    <property type="entry name" value="KS3_1"/>
    <property type="match status" value="1"/>
</dbReference>
<dbReference type="InterPro" id="IPR014030">
    <property type="entry name" value="Ketoacyl_synth_N"/>
</dbReference>
<dbReference type="GO" id="GO:0004315">
    <property type="term" value="F:3-oxoacyl-[acyl-carrier-protein] synthase activity"/>
    <property type="evidence" value="ECO:0007669"/>
    <property type="project" value="InterPro"/>
</dbReference>
<keyword evidence="12" id="KW-0443">Lipid metabolism</keyword>
<dbReference type="CDD" id="cd08954">
    <property type="entry name" value="KR_1_FAS_SDR_x"/>
    <property type="match status" value="1"/>
</dbReference>
<dbReference type="Proteomes" id="UP000801492">
    <property type="component" value="Unassembled WGS sequence"/>
</dbReference>
<dbReference type="GO" id="GO:0004312">
    <property type="term" value="F:fatty acid synthase activity"/>
    <property type="evidence" value="ECO:0007669"/>
    <property type="project" value="UniProtKB-EC"/>
</dbReference>
<dbReference type="PROSITE" id="PS52004">
    <property type="entry name" value="KS3_2"/>
    <property type="match status" value="1"/>
</dbReference>
<dbReference type="PROSITE" id="PS50075">
    <property type="entry name" value="CARRIER"/>
    <property type="match status" value="1"/>
</dbReference>
<dbReference type="CDD" id="cd00833">
    <property type="entry name" value="PKS"/>
    <property type="match status" value="1"/>
</dbReference>
<evidence type="ECO:0000259" key="17">
    <source>
        <dbReference type="PROSITE" id="PS52004"/>
    </source>
</evidence>
<dbReference type="Gene3D" id="3.40.47.10">
    <property type="match status" value="2"/>
</dbReference>
<proteinExistence type="predicted"/>
<evidence type="ECO:0000256" key="2">
    <source>
        <dbReference type="ARBA" id="ARBA00018769"/>
    </source>
</evidence>
<evidence type="ECO:0000256" key="13">
    <source>
        <dbReference type="ARBA" id="ARBA00023160"/>
    </source>
</evidence>
<feature type="domain" description="Ketosynthase family 3 (KS3)" evidence="17">
    <location>
        <begin position="17"/>
        <end position="411"/>
    </location>
</feature>
<dbReference type="OrthoDB" id="329835at2759"/>
<keyword evidence="9" id="KW-0521">NADP</keyword>
<keyword evidence="3" id="KW-0596">Phosphopantetheine</keyword>
<dbReference type="PANTHER" id="PTHR43775:SF7">
    <property type="entry name" value="FATTY ACID SYNTHASE"/>
    <property type="match status" value="1"/>
</dbReference>
<evidence type="ECO:0000256" key="10">
    <source>
        <dbReference type="ARBA" id="ARBA00023002"/>
    </source>
</evidence>
<protein>
    <recommendedName>
        <fullName evidence="2">Fatty acid synthase</fullName>
        <ecNumber evidence="1">2.3.1.85</ecNumber>
    </recommendedName>
</protein>
<dbReference type="GO" id="GO:0006633">
    <property type="term" value="P:fatty acid biosynthetic process"/>
    <property type="evidence" value="ECO:0007669"/>
    <property type="project" value="UniProtKB-KW"/>
</dbReference>
<keyword evidence="4" id="KW-0444">Lipid biosynthesis</keyword>
<dbReference type="InterPro" id="IPR013968">
    <property type="entry name" value="PKS_KR"/>
</dbReference>
<evidence type="ECO:0000256" key="8">
    <source>
        <dbReference type="ARBA" id="ARBA00022832"/>
    </source>
</evidence>
<evidence type="ECO:0000313" key="18">
    <source>
        <dbReference type="EMBL" id="KAF2886168.1"/>
    </source>
</evidence>
<dbReference type="PANTHER" id="PTHR43775">
    <property type="entry name" value="FATTY ACID SYNTHASE"/>
    <property type="match status" value="1"/>
</dbReference>
<dbReference type="EMBL" id="VTPC01088489">
    <property type="protein sequence ID" value="KAF2886168.1"/>
    <property type="molecule type" value="Genomic_DNA"/>
</dbReference>
<dbReference type="SMART" id="SM00823">
    <property type="entry name" value="PKS_PP"/>
    <property type="match status" value="1"/>
</dbReference>
<dbReference type="AlphaFoldDB" id="A0A8K0G5A6"/>
<dbReference type="SUPFAM" id="SSF53901">
    <property type="entry name" value="Thiolase-like"/>
    <property type="match status" value="1"/>
</dbReference>
<keyword evidence="19" id="KW-1185">Reference proteome</keyword>
<keyword evidence="11" id="KW-0520">NAD</keyword>
<name>A0A8K0G5A6_IGNLU</name>
<organism evidence="18 19">
    <name type="scientific">Ignelater luminosus</name>
    <name type="common">Cucubano</name>
    <name type="synonym">Pyrophorus luminosus</name>
    <dbReference type="NCBI Taxonomy" id="2038154"/>
    <lineage>
        <taxon>Eukaryota</taxon>
        <taxon>Metazoa</taxon>
        <taxon>Ecdysozoa</taxon>
        <taxon>Arthropoda</taxon>
        <taxon>Hexapoda</taxon>
        <taxon>Insecta</taxon>
        <taxon>Pterygota</taxon>
        <taxon>Neoptera</taxon>
        <taxon>Endopterygota</taxon>
        <taxon>Coleoptera</taxon>
        <taxon>Polyphaga</taxon>
        <taxon>Elateriformia</taxon>
        <taxon>Elateroidea</taxon>
        <taxon>Elateridae</taxon>
        <taxon>Agrypninae</taxon>
        <taxon>Pyrophorini</taxon>
        <taxon>Ignelater</taxon>
    </lineage>
</organism>
<evidence type="ECO:0000313" key="19">
    <source>
        <dbReference type="Proteomes" id="UP000801492"/>
    </source>
</evidence>
<keyword evidence="13" id="KW-0275">Fatty acid biosynthesis</keyword>
<evidence type="ECO:0000256" key="9">
    <source>
        <dbReference type="ARBA" id="ARBA00022857"/>
    </source>
</evidence>
<dbReference type="InterPro" id="IPR009081">
    <property type="entry name" value="PP-bd_ACP"/>
</dbReference>
<keyword evidence="10" id="KW-0560">Oxidoreductase</keyword>
<dbReference type="EC" id="2.3.1.85" evidence="1"/>
<dbReference type="Pfam" id="PF02801">
    <property type="entry name" value="Ketoacyl-synt_C"/>
    <property type="match status" value="2"/>
</dbReference>
<dbReference type="InterPro" id="IPR050091">
    <property type="entry name" value="PKS_NRPS_Biosynth_Enz"/>
</dbReference>
<keyword evidence="14" id="KW-0511">Multifunctional enzyme</keyword>
<gene>
    <name evidence="18" type="ORF">ILUMI_20005</name>
</gene>
<reference evidence="18" key="1">
    <citation type="submission" date="2019-08" db="EMBL/GenBank/DDBJ databases">
        <title>The genome of the North American firefly Photinus pyralis.</title>
        <authorList>
            <consortium name="Photinus pyralis genome working group"/>
            <person name="Fallon T.R."/>
            <person name="Sander Lower S.E."/>
            <person name="Weng J.-K."/>
        </authorList>
    </citation>
    <scope>NUCLEOTIDE SEQUENCE</scope>
    <source>
        <strain evidence="18">TRF0915ILg1</strain>
        <tissue evidence="18">Whole body</tissue>
    </source>
</reference>
<evidence type="ECO:0000256" key="7">
    <source>
        <dbReference type="ARBA" id="ARBA00022801"/>
    </source>
</evidence>
<accession>A0A8K0G5A6</accession>
<evidence type="ECO:0000256" key="3">
    <source>
        <dbReference type="ARBA" id="ARBA00022450"/>
    </source>
</evidence>
<evidence type="ECO:0000256" key="5">
    <source>
        <dbReference type="ARBA" id="ARBA00022553"/>
    </source>
</evidence>
<feature type="domain" description="Carrier" evidence="16">
    <location>
        <begin position="516"/>
        <end position="596"/>
    </location>
</feature>
<evidence type="ECO:0000256" key="4">
    <source>
        <dbReference type="ARBA" id="ARBA00022516"/>
    </source>
</evidence>
<evidence type="ECO:0000256" key="6">
    <source>
        <dbReference type="ARBA" id="ARBA00022679"/>
    </source>
</evidence>
<dbReference type="SMART" id="SM00822">
    <property type="entry name" value="PKS_KR"/>
    <property type="match status" value="1"/>
</dbReference>
<evidence type="ECO:0000259" key="16">
    <source>
        <dbReference type="PROSITE" id="PS50075"/>
    </source>
</evidence>
<comment type="caution">
    <text evidence="18">The sequence shown here is derived from an EMBL/GenBank/DDBJ whole genome shotgun (WGS) entry which is preliminary data.</text>
</comment>
<sequence length="622" mass="66859">MPARATDTHVNASTSIPDDIVISGISSRFPESDTIEEFKNHLFDGKDLVTEDERRWPRSMYGLPIRNGKLKALNIFHATLLLEATFEALVDANVNPSEIRGSRTAVYVGISLSETAQYWNKDPDQINGYGMTEDSKAMFANRIFYTFDFKGPSIALDTGCSSSIIALQQGISAVKSGACDAAIIGGSDVCLQPEIFLQAHRLGVLSMYGKCKVFDTLRSGYVRPEAFLGQKQNTDGYKDEGITFPSSAMQSRLIKEVYAETGISSSEVVYVETHGTATAVVKSNMGHAKAAAGAVSVANLVTAMEYGVIPENLHFPWSVLRCPLEKRCSRWRENGVKVLVSTSDATSINGARELINEANDLGPVGSILNLAVVLRDALIENTTQANFKIVTKSKIESTRHLDAASRVLASHLNYFVAFSSLSSGRGNAGQANYGFVNSAIERICEARKVAGLPGLAIQWGAIGDVGIVFETMVGNDVEVMGTLPQRMPSCLATLDTFLRQSHAVESSLVLAEESKSARAASDISVVNAVANILGIKDSKIVQANVALSDLGMDSLMGQEIKQTLRSKYNLTFNVQEVRSLTFGGLTQLASNNATSPPSTSDNVTANGITKSPVKDVQASLQS</sequence>
<dbReference type="InterPro" id="IPR036291">
    <property type="entry name" value="NAD(P)-bd_dom_sf"/>
</dbReference>
<evidence type="ECO:0000256" key="1">
    <source>
        <dbReference type="ARBA" id="ARBA00012873"/>
    </source>
</evidence>
<keyword evidence="8" id="KW-0276">Fatty acid metabolism</keyword>
<dbReference type="InterPro" id="IPR020841">
    <property type="entry name" value="PKS_Beta-ketoAc_synthase_dom"/>
</dbReference>
<keyword evidence="7" id="KW-0378">Hydrolase</keyword>
<dbReference type="Pfam" id="PF08659">
    <property type="entry name" value="KR"/>
    <property type="match status" value="1"/>
</dbReference>
<dbReference type="GO" id="GO:0016491">
    <property type="term" value="F:oxidoreductase activity"/>
    <property type="evidence" value="ECO:0007669"/>
    <property type="project" value="UniProtKB-KW"/>
</dbReference>
<evidence type="ECO:0000256" key="12">
    <source>
        <dbReference type="ARBA" id="ARBA00023098"/>
    </source>
</evidence>
<dbReference type="SMART" id="SM00825">
    <property type="entry name" value="PKS_KS"/>
    <property type="match status" value="1"/>
</dbReference>
<dbReference type="Gene3D" id="1.10.1200.10">
    <property type="entry name" value="ACP-like"/>
    <property type="match status" value="1"/>
</dbReference>
<evidence type="ECO:0000256" key="14">
    <source>
        <dbReference type="ARBA" id="ARBA00023268"/>
    </source>
</evidence>
<dbReference type="SUPFAM" id="SSF47336">
    <property type="entry name" value="ACP-like"/>
    <property type="match status" value="1"/>
</dbReference>
<dbReference type="Pfam" id="PF00109">
    <property type="entry name" value="ketoacyl-synt"/>
    <property type="match status" value="2"/>
</dbReference>
<comment type="catalytic activity">
    <reaction evidence="15">
        <text>acetyl-CoA + n malonyl-CoA + 2n NADPH + 2n H(+) = a long-chain fatty acid + (n+1) CoA + n CO2 + 2n NADP(+).</text>
        <dbReference type="EC" id="2.3.1.85"/>
    </reaction>
</comment>
<dbReference type="InterPro" id="IPR057326">
    <property type="entry name" value="KR_dom"/>
</dbReference>
<dbReference type="InterPro" id="IPR036736">
    <property type="entry name" value="ACP-like_sf"/>
</dbReference>
<keyword evidence="5" id="KW-0597">Phosphoprotein</keyword>